<evidence type="ECO:0008006" key="6">
    <source>
        <dbReference type="Google" id="ProtNLM"/>
    </source>
</evidence>
<dbReference type="PRINTS" id="PR00080">
    <property type="entry name" value="SDRFAMILY"/>
</dbReference>
<reference evidence="4 5" key="1">
    <citation type="submission" date="2015-05" db="EMBL/GenBank/DDBJ databases">
        <title>Complete genome sequence of Corynebacterium epidermidicanis DSM 45586, isolated from the skin of a dog suffering from pruritus.</title>
        <authorList>
            <person name="Ruckert C."/>
            <person name="Albersmeier A."/>
            <person name="Winkler A."/>
            <person name="Tauch A."/>
        </authorList>
    </citation>
    <scope>NUCLEOTIDE SEQUENCE [LARGE SCALE GENOMIC DNA]</scope>
    <source>
        <strain evidence="4 5">DSM 45586</strain>
    </source>
</reference>
<dbReference type="KEGG" id="cei:CEPID_09160"/>
<evidence type="ECO:0000313" key="5">
    <source>
        <dbReference type="Proteomes" id="UP000035368"/>
    </source>
</evidence>
<dbReference type="RefSeq" id="WP_047240670.1">
    <property type="nucleotide sequence ID" value="NZ_CP011541.1"/>
</dbReference>
<dbReference type="FunFam" id="3.40.50.720:FF:000084">
    <property type="entry name" value="Short-chain dehydrogenase reductase"/>
    <property type="match status" value="1"/>
</dbReference>
<dbReference type="PANTHER" id="PTHR43618">
    <property type="entry name" value="7-ALPHA-HYDROXYSTEROID DEHYDROGENASE"/>
    <property type="match status" value="1"/>
</dbReference>
<keyword evidence="2" id="KW-0521">NADP</keyword>
<dbReference type="PRINTS" id="PR00081">
    <property type="entry name" value="GDHRDH"/>
</dbReference>
<dbReference type="PATRIC" id="fig|1050174.4.peg.1842"/>
<comment type="similarity">
    <text evidence="1">Belongs to the short-chain dehydrogenases/reductases (SDR) family.</text>
</comment>
<dbReference type="GO" id="GO:0016491">
    <property type="term" value="F:oxidoreductase activity"/>
    <property type="evidence" value="ECO:0007669"/>
    <property type="project" value="UniProtKB-KW"/>
</dbReference>
<keyword evidence="5" id="KW-1185">Reference proteome</keyword>
<dbReference type="CDD" id="cd05233">
    <property type="entry name" value="SDR_c"/>
    <property type="match status" value="1"/>
</dbReference>
<dbReference type="OrthoDB" id="517007at2"/>
<dbReference type="AlphaFoldDB" id="A0A0G3GVZ5"/>
<dbReference type="SUPFAM" id="SSF51735">
    <property type="entry name" value="NAD(P)-binding Rossmann-fold domains"/>
    <property type="match status" value="1"/>
</dbReference>
<evidence type="ECO:0000313" key="4">
    <source>
        <dbReference type="EMBL" id="AKK03678.1"/>
    </source>
</evidence>
<evidence type="ECO:0000256" key="2">
    <source>
        <dbReference type="ARBA" id="ARBA00022857"/>
    </source>
</evidence>
<proteinExistence type="inferred from homology"/>
<evidence type="ECO:0000256" key="3">
    <source>
        <dbReference type="ARBA" id="ARBA00023002"/>
    </source>
</evidence>
<dbReference type="Proteomes" id="UP000035368">
    <property type="component" value="Chromosome"/>
</dbReference>
<dbReference type="EMBL" id="CP011541">
    <property type="protein sequence ID" value="AKK03678.1"/>
    <property type="molecule type" value="Genomic_DNA"/>
</dbReference>
<accession>A0A0G3GVZ5</accession>
<evidence type="ECO:0000256" key="1">
    <source>
        <dbReference type="ARBA" id="ARBA00006484"/>
    </source>
</evidence>
<name>A0A0G3GVZ5_9CORY</name>
<sequence length="255" mass="25685">MPNLFDLTGRTALVTGGSAGIGLGIARCLSEAGARVVVAALDDAALHDLPNKLPGAVAVACDVTVLADCERAVATAVSEFGGLDILSANAGVFPQAAVDTIGADEIEKITRINVGGMANCVKAALPALKESAHGRVIVTSSITGNMTGYPGWAHYGATKAAQMGYVRTAAVELAPHQITVNAVLPGNIATEGLAELDQSYADAMRAAVPGGQLGKPEDIGYAVAFLASDAARFINGHGIVVDGGQILPESAEALA</sequence>
<organism evidence="4 5">
    <name type="scientific">Corynebacterium epidermidicanis</name>
    <dbReference type="NCBI Taxonomy" id="1050174"/>
    <lineage>
        <taxon>Bacteria</taxon>
        <taxon>Bacillati</taxon>
        <taxon>Actinomycetota</taxon>
        <taxon>Actinomycetes</taxon>
        <taxon>Mycobacteriales</taxon>
        <taxon>Corynebacteriaceae</taxon>
        <taxon>Corynebacterium</taxon>
    </lineage>
</organism>
<gene>
    <name evidence="4" type="ORF">CEPID_09160</name>
</gene>
<dbReference type="STRING" id="1050174.CEPID_09160"/>
<protein>
    <recommendedName>
        <fullName evidence="6">3-oxoacyl-[acyl-carrier-protein] reductase</fullName>
    </recommendedName>
</protein>
<dbReference type="InterPro" id="IPR036291">
    <property type="entry name" value="NAD(P)-bd_dom_sf"/>
</dbReference>
<keyword evidence="3 4" id="KW-0560">Oxidoreductase</keyword>
<dbReference type="PANTHER" id="PTHR43618:SF8">
    <property type="entry name" value="7ALPHA-HYDROXYSTEROID DEHYDROGENASE"/>
    <property type="match status" value="1"/>
</dbReference>
<dbReference type="Pfam" id="PF13561">
    <property type="entry name" value="adh_short_C2"/>
    <property type="match status" value="1"/>
</dbReference>
<dbReference type="InterPro" id="IPR052178">
    <property type="entry name" value="Sec_Metab_Biosynth_SDR"/>
</dbReference>
<dbReference type="Gene3D" id="3.40.50.720">
    <property type="entry name" value="NAD(P)-binding Rossmann-like Domain"/>
    <property type="match status" value="1"/>
</dbReference>
<dbReference type="InterPro" id="IPR002347">
    <property type="entry name" value="SDR_fam"/>
</dbReference>